<dbReference type="InterPro" id="IPR050368">
    <property type="entry name" value="ClC-type_chloride_channel"/>
</dbReference>
<dbReference type="Proteomes" id="UP001589834">
    <property type="component" value="Unassembled WGS sequence"/>
</dbReference>
<evidence type="ECO:0000256" key="3">
    <source>
        <dbReference type="ARBA" id="ARBA00022692"/>
    </source>
</evidence>
<keyword evidence="5" id="KW-0406">Ion transport</keyword>
<keyword evidence="9" id="KW-0407">Ion channel</keyword>
<feature type="transmembrane region" description="Helical" evidence="11">
    <location>
        <begin position="342"/>
        <end position="361"/>
    </location>
</feature>
<feature type="domain" description="CBS" evidence="12">
    <location>
        <begin position="510"/>
        <end position="578"/>
    </location>
</feature>
<evidence type="ECO:0000256" key="8">
    <source>
        <dbReference type="ARBA" id="ARBA00023214"/>
    </source>
</evidence>
<feature type="transmembrane region" description="Helical" evidence="11">
    <location>
        <begin position="314"/>
        <end position="336"/>
    </location>
</feature>
<name>A0ABV6PR18_9BURK</name>
<comment type="caution">
    <text evidence="13">The sequence shown here is derived from an EMBL/GenBank/DDBJ whole genome shotgun (WGS) entry which is preliminary data.</text>
</comment>
<keyword evidence="2" id="KW-0813">Transport</keyword>
<dbReference type="InterPro" id="IPR046342">
    <property type="entry name" value="CBS_dom_sf"/>
</dbReference>
<dbReference type="SUPFAM" id="SSF81340">
    <property type="entry name" value="Clc chloride channel"/>
    <property type="match status" value="1"/>
</dbReference>
<dbReference type="PROSITE" id="PS51371">
    <property type="entry name" value="CBS"/>
    <property type="match status" value="1"/>
</dbReference>
<dbReference type="Pfam" id="PF00571">
    <property type="entry name" value="CBS"/>
    <property type="match status" value="2"/>
</dbReference>
<comment type="subcellular location">
    <subcellularLocation>
        <location evidence="1">Membrane</location>
        <topology evidence="1">Multi-pass membrane protein</topology>
    </subcellularLocation>
</comment>
<feature type="transmembrane region" description="Helical" evidence="11">
    <location>
        <begin position="23"/>
        <end position="52"/>
    </location>
</feature>
<dbReference type="CDD" id="cd00400">
    <property type="entry name" value="Voltage_gated_ClC"/>
    <property type="match status" value="1"/>
</dbReference>
<evidence type="ECO:0000256" key="2">
    <source>
        <dbReference type="ARBA" id="ARBA00022448"/>
    </source>
</evidence>
<evidence type="ECO:0000256" key="4">
    <source>
        <dbReference type="ARBA" id="ARBA00022989"/>
    </source>
</evidence>
<dbReference type="RefSeq" id="WP_377481388.1">
    <property type="nucleotide sequence ID" value="NZ_JBHLTN010000014.1"/>
</dbReference>
<keyword evidence="3 11" id="KW-0812">Transmembrane</keyword>
<dbReference type="EMBL" id="JBHLTN010000014">
    <property type="protein sequence ID" value="MFC0592271.1"/>
    <property type="molecule type" value="Genomic_DNA"/>
</dbReference>
<accession>A0ABV6PR18</accession>
<feature type="transmembrane region" description="Helical" evidence="11">
    <location>
        <begin position="72"/>
        <end position="91"/>
    </location>
</feature>
<evidence type="ECO:0000256" key="5">
    <source>
        <dbReference type="ARBA" id="ARBA00023065"/>
    </source>
</evidence>
<dbReference type="Gene3D" id="1.10.3080.10">
    <property type="entry name" value="Clc chloride channel"/>
    <property type="match status" value="1"/>
</dbReference>
<evidence type="ECO:0000313" key="14">
    <source>
        <dbReference type="Proteomes" id="UP001589834"/>
    </source>
</evidence>
<proteinExistence type="predicted"/>
<dbReference type="Pfam" id="PF00654">
    <property type="entry name" value="Voltage_CLC"/>
    <property type="match status" value="1"/>
</dbReference>
<organism evidence="13 14">
    <name type="scientific">Ottowia pentelensis</name>
    <dbReference type="NCBI Taxonomy" id="511108"/>
    <lineage>
        <taxon>Bacteria</taxon>
        <taxon>Pseudomonadati</taxon>
        <taxon>Pseudomonadota</taxon>
        <taxon>Betaproteobacteria</taxon>
        <taxon>Burkholderiales</taxon>
        <taxon>Comamonadaceae</taxon>
        <taxon>Ottowia</taxon>
    </lineage>
</organism>
<keyword evidence="10" id="KW-0129">CBS domain</keyword>
<keyword evidence="4 11" id="KW-1133">Transmembrane helix</keyword>
<evidence type="ECO:0000256" key="1">
    <source>
        <dbReference type="ARBA" id="ARBA00004141"/>
    </source>
</evidence>
<feature type="transmembrane region" description="Helical" evidence="11">
    <location>
        <begin position="401"/>
        <end position="425"/>
    </location>
</feature>
<dbReference type="SMART" id="SM00116">
    <property type="entry name" value="CBS"/>
    <property type="match status" value="2"/>
</dbReference>
<feature type="transmembrane region" description="Helical" evidence="11">
    <location>
        <begin position="277"/>
        <end position="294"/>
    </location>
</feature>
<keyword evidence="14" id="KW-1185">Reference proteome</keyword>
<dbReference type="PANTHER" id="PTHR43427:SF6">
    <property type="entry name" value="CHLORIDE CHANNEL PROTEIN CLC-E"/>
    <property type="match status" value="1"/>
</dbReference>
<evidence type="ECO:0000256" key="11">
    <source>
        <dbReference type="SAM" id="Phobius"/>
    </source>
</evidence>
<evidence type="ECO:0000256" key="10">
    <source>
        <dbReference type="PROSITE-ProRule" id="PRU00703"/>
    </source>
</evidence>
<evidence type="ECO:0000259" key="12">
    <source>
        <dbReference type="PROSITE" id="PS51371"/>
    </source>
</evidence>
<sequence>MTAPQPDTAASPQWRDFYGQDRFLLLSGLAIVIGVISSIGAYVLLMAIRFFTNLFFFQSLSFVARSPADNQLGAWVIIVPAIGGLIAGLAARYGTEKIRGHGIPEAIEAILYGKSRMSPKVAMLKPVVSGIVIGSGGPFGAEGPVIVTGGAAASLLAQAVSLTSVERKALLVAGACAGMTAVFGTPVAAVLFAVELMLFELRPRSLLPVAIACAVAGFLRPLWYESGPLFPMTTSEPTAIAIVSAIAAGLACGALSTSVTRLYHWIEDGFARLPIHWMWWPALGGLVVGIGGYFQPRALGVGYDVIGDLLANNLVLATAASLVIVKAIIWAVALGSNTSGGTLAPLMTMGAGLGVVIGRWLPGADIQLWVLVCLAATMAGTLGAPLMSIVFAFGLTHDANAILPLLLGCIVAYAFTVIVMPHSILTEKIVRRGRRIYREYGVDPLEQSFIADVMTREVKAIEAQLPIADVIDQYFGSSQSQRAYPVQQDGRLLAMVERADFLNLDAALLAQPVASLIAAPAEAFALPAETLRMVASRMAALDIERLPVIDAPETRRLVGIVSRSDLVKPRRAAYEEESQRERFFLTSARWPRPGARDADE</sequence>
<evidence type="ECO:0000256" key="6">
    <source>
        <dbReference type="ARBA" id="ARBA00023136"/>
    </source>
</evidence>
<dbReference type="PRINTS" id="PR00762">
    <property type="entry name" value="CLCHANNEL"/>
</dbReference>
<feature type="transmembrane region" description="Helical" evidence="11">
    <location>
        <begin position="368"/>
        <end position="395"/>
    </location>
</feature>
<protein>
    <submittedName>
        <fullName evidence="13">Chloride channel protein</fullName>
    </submittedName>
</protein>
<dbReference type="PANTHER" id="PTHR43427">
    <property type="entry name" value="CHLORIDE CHANNEL PROTEIN CLC-E"/>
    <property type="match status" value="1"/>
</dbReference>
<dbReference type="SUPFAM" id="SSF54631">
    <property type="entry name" value="CBS-domain pair"/>
    <property type="match status" value="1"/>
</dbReference>
<dbReference type="InterPro" id="IPR014743">
    <property type="entry name" value="Cl-channel_core"/>
</dbReference>
<dbReference type="Gene3D" id="3.10.580.10">
    <property type="entry name" value="CBS-domain"/>
    <property type="match status" value="1"/>
</dbReference>
<evidence type="ECO:0000313" key="13">
    <source>
        <dbReference type="EMBL" id="MFC0592271.1"/>
    </source>
</evidence>
<feature type="transmembrane region" description="Helical" evidence="11">
    <location>
        <begin position="236"/>
        <end position="257"/>
    </location>
</feature>
<gene>
    <name evidence="13" type="ORF">ACFFGG_06860</name>
</gene>
<keyword evidence="8" id="KW-0868">Chloride</keyword>
<feature type="transmembrane region" description="Helical" evidence="11">
    <location>
        <begin position="169"/>
        <end position="194"/>
    </location>
</feature>
<feature type="transmembrane region" description="Helical" evidence="11">
    <location>
        <begin position="206"/>
        <end position="224"/>
    </location>
</feature>
<keyword evidence="6 11" id="KW-0472">Membrane</keyword>
<dbReference type="InterPro" id="IPR001807">
    <property type="entry name" value="ClC"/>
</dbReference>
<keyword evidence="7" id="KW-0869">Chloride channel</keyword>
<reference evidence="13 14" key="1">
    <citation type="submission" date="2024-09" db="EMBL/GenBank/DDBJ databases">
        <authorList>
            <person name="Sun Q."/>
            <person name="Mori K."/>
        </authorList>
    </citation>
    <scope>NUCLEOTIDE SEQUENCE [LARGE SCALE GENOMIC DNA]</scope>
    <source>
        <strain evidence="13 14">NCAIM B.02336</strain>
    </source>
</reference>
<evidence type="ECO:0000256" key="9">
    <source>
        <dbReference type="ARBA" id="ARBA00023303"/>
    </source>
</evidence>
<evidence type="ECO:0000256" key="7">
    <source>
        <dbReference type="ARBA" id="ARBA00023173"/>
    </source>
</evidence>
<dbReference type="InterPro" id="IPR000644">
    <property type="entry name" value="CBS_dom"/>
</dbReference>